<feature type="signal peptide" evidence="2">
    <location>
        <begin position="1"/>
        <end position="20"/>
    </location>
</feature>
<dbReference type="InterPro" id="IPR050490">
    <property type="entry name" value="Bact_solute-bd_prot1"/>
</dbReference>
<evidence type="ECO:0000256" key="1">
    <source>
        <dbReference type="SAM" id="MobiDB-lite"/>
    </source>
</evidence>
<dbReference type="PROSITE" id="PS51257">
    <property type="entry name" value="PROKAR_LIPOPROTEIN"/>
    <property type="match status" value="1"/>
</dbReference>
<evidence type="ECO:0000313" key="3">
    <source>
        <dbReference type="EMBL" id="RZS86853.1"/>
    </source>
</evidence>
<gene>
    <name evidence="3" type="ORF">EV189_2269</name>
</gene>
<organism evidence="3 4">
    <name type="scientific">Motilibacter rhizosphaerae</name>
    <dbReference type="NCBI Taxonomy" id="598652"/>
    <lineage>
        <taxon>Bacteria</taxon>
        <taxon>Bacillati</taxon>
        <taxon>Actinomycetota</taxon>
        <taxon>Actinomycetes</taxon>
        <taxon>Motilibacterales</taxon>
        <taxon>Motilibacteraceae</taxon>
        <taxon>Motilibacter</taxon>
    </lineage>
</organism>
<dbReference type="Proteomes" id="UP000293638">
    <property type="component" value="Unassembled WGS sequence"/>
</dbReference>
<dbReference type="EMBL" id="SGXD01000003">
    <property type="protein sequence ID" value="RZS86853.1"/>
    <property type="molecule type" value="Genomic_DNA"/>
</dbReference>
<sequence>MDPTTSRRTFLRIAAGGAAAAGLAACGSSGPKSSTGSTGSGASAAPAGSSAAGASTGASAAAGGGSVTGNASYWFLNGQPQQGVRENQVKRFNSSHKGASLKSTEFQNDAYKQKIKTAIGAGQAPTLIWGWGGGGLKSYVDANQVVDLTDWVNGPAASLKSKIFPSAFGAATVNNKVYALPVETVTPIIFYYNKNAFEKIGAQPPQSWGDVMDLVPKFNAKGIAPFSLGGQSRWTNMMWLEFLLDRVGGSEVFLNVFNGQKGAWSDPSVEKMLTMVQDLVKQKGFIKGFSSITADSNADLAVFYSGKAAMMVHGAWTYGTMKSQGGNFVKSGALGYMNFPPVDGGKGDPSDTTGNPGQYLSISSKSSAEEQAVAKQFLLDNTLDDASIKDWVGTGAVPVVQGTRDQLAAQPDKMDSDWLTFNYDIASKAKVFQQSWDQALPPTQAEVLLDNIAKLFQLQVTPQQWISNMNAVIGK</sequence>
<proteinExistence type="predicted"/>
<dbReference type="Pfam" id="PF01547">
    <property type="entry name" value="SBP_bac_1"/>
    <property type="match status" value="1"/>
</dbReference>
<feature type="region of interest" description="Disordered" evidence="1">
    <location>
        <begin position="26"/>
        <end position="61"/>
    </location>
</feature>
<dbReference type="AlphaFoldDB" id="A0A4Q7NNV9"/>
<dbReference type="PANTHER" id="PTHR43649">
    <property type="entry name" value="ARABINOSE-BINDING PROTEIN-RELATED"/>
    <property type="match status" value="1"/>
</dbReference>
<dbReference type="Gene3D" id="3.40.190.10">
    <property type="entry name" value="Periplasmic binding protein-like II"/>
    <property type="match status" value="2"/>
</dbReference>
<dbReference type="PANTHER" id="PTHR43649:SF14">
    <property type="entry name" value="BLR3389 PROTEIN"/>
    <property type="match status" value="1"/>
</dbReference>
<protein>
    <submittedName>
        <fullName evidence="3">Carbohydrate ABC transporter substrate-binding protein (CUT1 family)</fullName>
    </submittedName>
</protein>
<evidence type="ECO:0000256" key="2">
    <source>
        <dbReference type="SAM" id="SignalP"/>
    </source>
</evidence>
<evidence type="ECO:0000313" key="4">
    <source>
        <dbReference type="Proteomes" id="UP000293638"/>
    </source>
</evidence>
<keyword evidence="4" id="KW-1185">Reference proteome</keyword>
<dbReference type="InterPro" id="IPR006059">
    <property type="entry name" value="SBP"/>
</dbReference>
<dbReference type="RefSeq" id="WP_231116289.1">
    <property type="nucleotide sequence ID" value="NZ_SGXD01000003.1"/>
</dbReference>
<dbReference type="SUPFAM" id="SSF53850">
    <property type="entry name" value="Periplasmic binding protein-like II"/>
    <property type="match status" value="1"/>
</dbReference>
<keyword evidence="2" id="KW-0732">Signal</keyword>
<comment type="caution">
    <text evidence="3">The sequence shown here is derived from an EMBL/GenBank/DDBJ whole genome shotgun (WGS) entry which is preliminary data.</text>
</comment>
<name>A0A4Q7NNV9_9ACTN</name>
<dbReference type="PROSITE" id="PS51318">
    <property type="entry name" value="TAT"/>
    <property type="match status" value="1"/>
</dbReference>
<dbReference type="InterPro" id="IPR006311">
    <property type="entry name" value="TAT_signal"/>
</dbReference>
<reference evidence="3 4" key="1">
    <citation type="submission" date="2019-02" db="EMBL/GenBank/DDBJ databases">
        <title>Genomic Encyclopedia of Type Strains, Phase IV (KMG-IV): sequencing the most valuable type-strain genomes for metagenomic binning, comparative biology and taxonomic classification.</title>
        <authorList>
            <person name="Goeker M."/>
        </authorList>
    </citation>
    <scope>NUCLEOTIDE SEQUENCE [LARGE SCALE GENOMIC DNA]</scope>
    <source>
        <strain evidence="3 4">DSM 45622</strain>
    </source>
</reference>
<accession>A0A4Q7NNV9</accession>
<feature type="chain" id="PRO_5039466692" evidence="2">
    <location>
        <begin position="21"/>
        <end position="475"/>
    </location>
</feature>